<dbReference type="InterPro" id="IPR028994">
    <property type="entry name" value="Integrin_alpha_N"/>
</dbReference>
<evidence type="ECO:0000313" key="9">
    <source>
        <dbReference type="Proteomes" id="UP000315439"/>
    </source>
</evidence>
<reference evidence="8 9" key="1">
    <citation type="submission" date="2019-07" db="EMBL/GenBank/DDBJ databases">
        <title>Draft genome for Aliikangiella sp. M105.</title>
        <authorList>
            <person name="Wang G."/>
        </authorList>
    </citation>
    <scope>NUCLEOTIDE SEQUENCE [LARGE SCALE GENOMIC DNA]</scope>
    <source>
        <strain evidence="8 9">M105</strain>
    </source>
</reference>
<dbReference type="InterPro" id="IPR036116">
    <property type="entry name" value="FN3_sf"/>
</dbReference>
<dbReference type="Proteomes" id="UP000315439">
    <property type="component" value="Unassembled WGS sequence"/>
</dbReference>
<proteinExistence type="predicted"/>
<sequence length="3101" mass="338656">MKAKKLVAAWLGICILAIWTYTISAAEVETQRVDECRTMSSSSGASLSRQAQQDNNKAASLPIGGDCDGGGSKPPVTPSSISVPSSNANGSYSVSWSRSSTATRYELYEQKNSGAWKSVYKGPGVSKRMSGKTDGKYRYRVRACNLKGCSGYRYTLTMTVSIPKPGTPSSISRPSSSSTGSYTVSWGAASGSVTRYELYERKNSGSWVSVYRGGARSKALSGRGNGSYTYRVRACNSSGCGGYRTSASTSVLHRPGTPSSIAVPTKSNGSTFTISWGASSGTVSRYELYEMQDVVDGPPPCIPATATSGTVQDRLTGKSLESNKTARLDKDKVSEDKIIAPSKVCEQNGKITTRAPGSWSRIYSGTARSKGISGKSNGVFSYRVRACNNSGCSSYRTGSNKTKVTIPVPGFPASITAPTSTSTSGSYTVSWGIASGKVGYYELFEQKNGGAWNRIYSGPSRSKSLVGRNDAAYRYQVKACNETGCGGSRYSSSFSVLKKPTMPASISVPSTNTSGSYSVHWGFALGTVARYELQQKKNSGTWTAAYSGTSTSRAYSGVSDGSYLYRVRACNSSGCSGYRASGGLSVLQLPGNPSSINVASTNVTGSYPVSWGGASGTVARYELYEYDNREPDDICPPQQNSLTRVDAKAQQIETALPIDDCEFSQPNPSTARTWVKIYSGLSLNKVLSGKSSGQFKYRVRACNGTGCSSFKNSGFITIDRIGLISGFSVPANNVDGKYTVSWGNAYNSKRYELYEKVGSGNWGRVFSGVSRSKAYSGKTDGSYSYKVRACNDSGCGNYVGPKTVEVLFPPGKPTSISVPADNSGNYTVSWGAASGSVAKYELYEQSDGSGWSRKYSGIERSKTFNKNSTAEYSYKVRACNNSGCSDYRRATTYTAIMRSSPEAPPVPHVEPVPAIDSLSESVGSTFGEFRVDESGAASYSIPVSVPAGTAGVAPTLTLNYNSHGGNGVMGHGWYLGGLSAISRCRQTYEQDRTSKPVNLTSSDRFCLDGQRLMLHSGNYGANGAEYKTEIDSFAKIVSYGNVEGGPAYFKVWRKDGSVSEYGRTDDALVEAKGTVYSDRNKVAVWAINRMSDSVGNYIDFEYEENDSTGENHIKRINYTGKIGASAHAPYNSVEFVYDNSRSDKPTTYFAGAKTQSTRRLIRIDSYDKNRAYRSYFLNYSITASSRRSILTSVQECSDNSKSSCFQPTTFSWQSALSGLNARQISSVPDYLHAIPTDVDGNGLQDLIYFTQDGTRSSDLHILFSDGKRLTQPATDKFWVSSSGMNLEQFNEAVAVSNATARAADIDGNGLADIVYMDRKYWYARTSNRKSLSDRKLLFATNYTTASSKIRAAKYAYFMDFNGDGFTDALYPNSGQTRLRLSSWVTGEGQKLGSEKTLSFNLKSHSADNVSISRTFLPQPGDFNGDGYIDVLAKVTKNWSDTGGGCPNGNQSSNNADQETPSSLTETRYIEPCDGGGSTSYSTITWTLFTSNGDSTLKEFSAISGGDKIELDNIQVADINADGLSDVIYKHNNTWYYRLSTGKGIGSQKTIGAISNEEHMRLMDYNGDGFIDIAYPGSSTWMVKLWGYAGGYNSTATNTYASVGNLSEDINQFIDINGDGMLDHLLIDKSANQHIVKLSKNASRATDKITKITNGLGAETEINYLSLTDPDVYTKETNGWAVCWWRCSPIVEYVAPLQVVSAIGSSAPRANESTPGLVNRNAKSHVTYRYRGAKLQGGGRGLLGFHQVSSLDVQTKVLTSTTYRQDFPFIGSPLETKVTWLGNSYNHTSSSGLLLPPVDCGYDCTFQPPCVGTSTACSQPEIPAGAVKLSSAKNTWTGFAGHNGGFSQPSQKILRPRLLKTEEISYALSGEKIKSVTTQYNFDSLGNNTVLSVETRDANGQLAARKDVQNTYLNDTSSWHLGRLSFSRVTHSKPGHNDVILESSYSYDADSGLLKEEVVEPNGNVRELLRTVYQYDDFGNRIKTTKCSQQVTGCGTNTQQEIGNPLFVNRYGVEKYNSDGRHVDEVYNSDNARTSKIYSRGQFGPTKVEDSSSVISELSYDNMGQPYFTRSSLGEFSHTTSRLCSQVACPSHASYREKIRRGGKPEQWSYYDVIGREVRSAIEGFDGRQVFVDTEYDLLGRVKRKSEPYYSGDVIYWTHFNYDILGRLISTKLPDNSSSSVQYAGLVVTSTNQLSQQKIERINVLGEVTEVTDSRNHSMQFSYDVLGNAILISDAKNNLTRVAYDRLGRKISTQDSDKGLWRYQYNAAGEIVVQQDAKNQKIENYFDSEARLIRRIDRDSDGMISAESTWTFDRLTHGLLLSEKTLTSDYEKQYAYDDFGRLFQQSHIIGGINYAEKITYDQFNRQFQYFDVVGDNVAYRNIYNEFGYLSEQREELSGVRYFKIITMNARGQITEHRSGNGVSSFRSYDLRTGVTKNIVSEDGIQNMSFQFDSLGNLLKREDHGGSKSLSESFTYDELNRVTRASVAGGVVQTFNYDSIGNLTYKSDVGNYTYGQNGAGVHAVTQTNGVGGTKNYLYDANGNMVSGNGRQLTYGVSDKLIKVTKGEHSSEFSYGPRRNRFERRDTQSGATIKRHYVGSTEVIYHDNGNVEYKRYIGTNTFRRYLYDNENKLLEDITYYLFKDHLGSVSLVTDQYKSVVDEFSYDAFGARRNVSDWKKLTSQQLASLTVDSLVTSRGYTSHEHLDEVGLVHMNGRIYDAKLGRFIQADPFVQSPDNMQNLNRYSYVLNNPLSFTDPSGYFFKAIGQFFKRSWRTILSTAVTIVGVILSPYTGGASVILAGMLSGYIATGTMQGAVIGAFSSAVFMGVGVAFQEMSGFAAYVGKTAAHGVAGGAMSYLQGGKFGHGFISAGLTQFASGAIDSIKGIGIAARTARVSAAAAVGGTASQLTGGKFSNGATTAAFSRAFNDELHSRGKNPDRKKRRAIRRAKRDARELAKAFQTTPQRDQMVENWVTNGRPSGRNGLHVKGTEFGNSGTDSTGITNPDQVLVGEQAPGVYGGTLKLVANVDVAVHSHGLEMNTGFSPADVANFQGLMDQGVSPYVYTAENSTLYSLGRVIVHRRPFLFIGRVRPVAVTRSRVVRRWP</sequence>
<dbReference type="Pfam" id="PF03534">
    <property type="entry name" value="SpvB"/>
    <property type="match status" value="1"/>
</dbReference>
<feature type="domain" description="Fibronectin type-III" evidence="7">
    <location>
        <begin position="411"/>
        <end position="501"/>
    </location>
</feature>
<feature type="region of interest" description="Disordered" evidence="5">
    <location>
        <begin position="1441"/>
        <end position="1470"/>
    </location>
</feature>
<dbReference type="InterPro" id="IPR013783">
    <property type="entry name" value="Ig-like_fold"/>
</dbReference>
<protein>
    <recommendedName>
        <fullName evidence="7">Fibronectin type-III domain-containing protein</fullName>
    </recommendedName>
</protein>
<feature type="transmembrane region" description="Helical" evidence="6">
    <location>
        <begin position="2773"/>
        <end position="2800"/>
    </location>
</feature>
<keyword evidence="4" id="KW-0843">Virulence</keyword>
<feature type="region of interest" description="Disordered" evidence="5">
    <location>
        <begin position="42"/>
        <end position="87"/>
    </location>
</feature>
<dbReference type="InterPro" id="IPR022045">
    <property type="entry name" value="TcdB_toxin_mid/N"/>
</dbReference>
<dbReference type="GO" id="GO:0005576">
    <property type="term" value="C:extracellular region"/>
    <property type="evidence" value="ECO:0007669"/>
    <property type="project" value="UniProtKB-SubCell"/>
</dbReference>
<dbReference type="Gene3D" id="2.60.40.10">
    <property type="entry name" value="Immunoglobulins"/>
    <property type="match status" value="8"/>
</dbReference>
<comment type="subcellular location">
    <subcellularLocation>
        <location evidence="1">Secreted</location>
    </subcellularLocation>
</comment>
<dbReference type="Pfam" id="PF12256">
    <property type="entry name" value="TcdB_toxin_midN"/>
    <property type="match status" value="1"/>
</dbReference>
<evidence type="ECO:0000259" key="7">
    <source>
        <dbReference type="PROSITE" id="PS50853"/>
    </source>
</evidence>
<dbReference type="PROSITE" id="PS50853">
    <property type="entry name" value="FN3"/>
    <property type="match status" value="4"/>
</dbReference>
<dbReference type="OrthoDB" id="9815414at2"/>
<dbReference type="SUPFAM" id="SSF69318">
    <property type="entry name" value="Integrin alpha N-terminal domain"/>
    <property type="match status" value="2"/>
</dbReference>
<evidence type="ECO:0000256" key="2">
    <source>
        <dbReference type="ARBA" id="ARBA00022525"/>
    </source>
</evidence>
<dbReference type="PANTHER" id="PTHR32305:SF15">
    <property type="entry name" value="PROTEIN RHSA-RELATED"/>
    <property type="match status" value="1"/>
</dbReference>
<dbReference type="InterPro" id="IPR003961">
    <property type="entry name" value="FN3_dom"/>
</dbReference>
<keyword evidence="9" id="KW-1185">Reference proteome</keyword>
<dbReference type="GO" id="GO:0005737">
    <property type="term" value="C:cytoplasm"/>
    <property type="evidence" value="ECO:0007669"/>
    <property type="project" value="InterPro"/>
</dbReference>
<evidence type="ECO:0000256" key="1">
    <source>
        <dbReference type="ARBA" id="ARBA00004613"/>
    </source>
</evidence>
<keyword evidence="6" id="KW-1133">Transmembrane helix</keyword>
<dbReference type="InterPro" id="IPR056823">
    <property type="entry name" value="TEN-like_YD-shell"/>
</dbReference>
<keyword evidence="6" id="KW-0812">Transmembrane</keyword>
<organism evidence="8 9">
    <name type="scientific">Aliikangiella coralliicola</name>
    <dbReference type="NCBI Taxonomy" id="2592383"/>
    <lineage>
        <taxon>Bacteria</taxon>
        <taxon>Pseudomonadati</taxon>
        <taxon>Pseudomonadota</taxon>
        <taxon>Gammaproteobacteria</taxon>
        <taxon>Oceanospirillales</taxon>
        <taxon>Pleioneaceae</taxon>
        <taxon>Aliikangiella</taxon>
    </lineage>
</organism>
<dbReference type="NCBIfam" id="TIGR03696">
    <property type="entry name" value="Rhs_assc_core"/>
    <property type="match status" value="1"/>
</dbReference>
<evidence type="ECO:0000256" key="6">
    <source>
        <dbReference type="SAM" id="Phobius"/>
    </source>
</evidence>
<dbReference type="PANTHER" id="PTHR32305">
    <property type="match status" value="1"/>
</dbReference>
<evidence type="ECO:0000313" key="8">
    <source>
        <dbReference type="EMBL" id="TQV85534.1"/>
    </source>
</evidence>
<dbReference type="CDD" id="cd00063">
    <property type="entry name" value="FN3"/>
    <property type="match status" value="1"/>
</dbReference>
<evidence type="ECO:0000256" key="4">
    <source>
        <dbReference type="ARBA" id="ARBA00023026"/>
    </source>
</evidence>
<dbReference type="SMART" id="SM00060">
    <property type="entry name" value="FN3"/>
    <property type="match status" value="7"/>
</dbReference>
<name>A0A545U7T9_9GAMM</name>
<keyword evidence="3" id="KW-0677">Repeat</keyword>
<dbReference type="InterPro" id="IPR003284">
    <property type="entry name" value="Sal_SpvB"/>
</dbReference>
<dbReference type="EMBL" id="VIKS01000012">
    <property type="protein sequence ID" value="TQV85534.1"/>
    <property type="molecule type" value="Genomic_DNA"/>
</dbReference>
<feature type="transmembrane region" description="Helical" evidence="6">
    <location>
        <begin position="2812"/>
        <end position="2829"/>
    </location>
</feature>
<feature type="domain" description="Fibronectin type-III" evidence="7">
    <location>
        <begin position="77"/>
        <end position="165"/>
    </location>
</feature>
<feature type="compositionally biased region" description="Polar residues" evidence="5">
    <location>
        <begin position="49"/>
        <end position="58"/>
    </location>
</feature>
<dbReference type="Gene3D" id="2.180.10.10">
    <property type="entry name" value="RHS repeat-associated core"/>
    <property type="match status" value="1"/>
</dbReference>
<dbReference type="InterPro" id="IPR050708">
    <property type="entry name" value="T6SS_VgrG/RHS"/>
</dbReference>
<comment type="caution">
    <text evidence="8">The sequence shown here is derived from an EMBL/GenBank/DDBJ whole genome shotgun (WGS) entry which is preliminary data.</text>
</comment>
<evidence type="ECO:0000256" key="3">
    <source>
        <dbReference type="ARBA" id="ARBA00022737"/>
    </source>
</evidence>
<dbReference type="InterPro" id="IPR022385">
    <property type="entry name" value="Rhs_assc_core"/>
</dbReference>
<dbReference type="Pfam" id="PF25023">
    <property type="entry name" value="TEN_YD-shell"/>
    <property type="match status" value="1"/>
</dbReference>
<feature type="domain" description="Fibronectin type-III" evidence="7">
    <location>
        <begin position="167"/>
        <end position="260"/>
    </location>
</feature>
<feature type="domain" description="Fibronectin type-III" evidence="7">
    <location>
        <begin position="809"/>
        <end position="899"/>
    </location>
</feature>
<evidence type="ECO:0000256" key="5">
    <source>
        <dbReference type="SAM" id="MobiDB-lite"/>
    </source>
</evidence>
<feature type="compositionally biased region" description="Polar residues" evidence="5">
    <location>
        <begin position="1447"/>
        <end position="1465"/>
    </location>
</feature>
<gene>
    <name evidence="8" type="ORF">FLL46_20465</name>
</gene>
<dbReference type="RefSeq" id="WP_142933210.1">
    <property type="nucleotide sequence ID" value="NZ_ML660168.1"/>
</dbReference>
<keyword evidence="2" id="KW-0964">Secreted</keyword>
<accession>A0A545U7T9</accession>
<keyword evidence="6" id="KW-0472">Membrane</keyword>
<dbReference type="SUPFAM" id="SSF49265">
    <property type="entry name" value="Fibronectin type III"/>
    <property type="match status" value="4"/>
</dbReference>